<dbReference type="InterPro" id="IPR050923">
    <property type="entry name" value="Cell_Proc_Reg/RNA_Proc"/>
</dbReference>
<dbReference type="PANTHER" id="PTHR23308">
    <property type="entry name" value="NUCLEAR INHIBITOR OF PROTEIN PHOSPHATASE-1"/>
    <property type="match status" value="1"/>
</dbReference>
<dbReference type="Pfam" id="PF00498">
    <property type="entry name" value="FHA"/>
    <property type="match status" value="1"/>
</dbReference>
<sequence length="215" mass="23687">MAKLVVHYRDQLFGEFDLGQRLTLGRQEDNDIHLDDGAVSGHHALVEQRGDHFCIEDLGSTNGTRLDGRRIRRVGLRDGDEFGIGHFRIRFEGPSAPPSFQDTMILKLDDIAGGREAIQKEQTSELNGKSKANARIEVLDGENAGETLFLEEDVTTIGVPGRQVAAVSHRRDGFYLVPVDGGTPKVNGRDNGPRSCRLNNGDELEVAGVRLAFRQ</sequence>
<dbReference type="AlphaFoldDB" id="A0AAP6JH50"/>
<dbReference type="Proteomes" id="UP001302316">
    <property type="component" value="Unassembled WGS sequence"/>
</dbReference>
<dbReference type="Gene3D" id="2.60.200.20">
    <property type="match status" value="1"/>
</dbReference>
<proteinExistence type="predicted"/>
<name>A0AAP6JH50_9GAMM</name>
<reference evidence="2 3" key="1">
    <citation type="submission" date="2023-12" db="EMBL/GenBank/DDBJ databases">
        <title>Whole-genome sequencing of halo(alkali)philic microorganisms from hypersaline lakes.</title>
        <authorList>
            <person name="Sorokin D.Y."/>
            <person name="Merkel A.Y."/>
            <person name="Messina E."/>
            <person name="Yakimov M."/>
        </authorList>
    </citation>
    <scope>NUCLEOTIDE SEQUENCE [LARGE SCALE GENOMIC DNA]</scope>
    <source>
        <strain evidence="2 3">AB-CW1</strain>
    </source>
</reference>
<comment type="caution">
    <text evidence="2">The sequence shown here is derived from an EMBL/GenBank/DDBJ whole genome shotgun (WGS) entry which is preliminary data.</text>
</comment>
<evidence type="ECO:0000313" key="2">
    <source>
        <dbReference type="EMBL" id="MEA5444654.1"/>
    </source>
</evidence>
<organism evidence="2 3">
    <name type="scientific">Natronospira elongata</name>
    <dbReference type="NCBI Taxonomy" id="3110268"/>
    <lineage>
        <taxon>Bacteria</taxon>
        <taxon>Pseudomonadati</taxon>
        <taxon>Pseudomonadota</taxon>
        <taxon>Gammaproteobacteria</taxon>
        <taxon>Natronospirales</taxon>
        <taxon>Natronospiraceae</taxon>
        <taxon>Natronospira</taxon>
    </lineage>
</organism>
<dbReference type="RefSeq" id="WP_346050085.1">
    <property type="nucleotide sequence ID" value="NZ_JAYGII010000003.1"/>
</dbReference>
<dbReference type="InterPro" id="IPR008984">
    <property type="entry name" value="SMAD_FHA_dom_sf"/>
</dbReference>
<keyword evidence="3" id="KW-1185">Reference proteome</keyword>
<dbReference type="EMBL" id="JAYGII010000003">
    <property type="protein sequence ID" value="MEA5444654.1"/>
    <property type="molecule type" value="Genomic_DNA"/>
</dbReference>
<feature type="domain" description="FHA" evidence="1">
    <location>
        <begin position="22"/>
        <end position="71"/>
    </location>
</feature>
<dbReference type="SMART" id="SM00240">
    <property type="entry name" value="FHA"/>
    <property type="match status" value="1"/>
</dbReference>
<protein>
    <submittedName>
        <fullName evidence="2">FHA domain-containing protein</fullName>
    </submittedName>
</protein>
<evidence type="ECO:0000259" key="1">
    <source>
        <dbReference type="PROSITE" id="PS50006"/>
    </source>
</evidence>
<evidence type="ECO:0000313" key="3">
    <source>
        <dbReference type="Proteomes" id="UP001302316"/>
    </source>
</evidence>
<gene>
    <name evidence="2" type="ORF">VCB98_02340</name>
</gene>
<dbReference type="InterPro" id="IPR000253">
    <property type="entry name" value="FHA_dom"/>
</dbReference>
<accession>A0AAP6JH50</accession>
<dbReference type="SUPFAM" id="SSF49879">
    <property type="entry name" value="SMAD/FHA domain"/>
    <property type="match status" value="1"/>
</dbReference>
<dbReference type="PROSITE" id="PS50006">
    <property type="entry name" value="FHA_DOMAIN"/>
    <property type="match status" value="1"/>
</dbReference>
<dbReference type="CDD" id="cd00060">
    <property type="entry name" value="FHA"/>
    <property type="match status" value="1"/>
</dbReference>